<organism evidence="1 2">
    <name type="scientific">Lepeophtheirus salmonis</name>
    <name type="common">Salmon louse</name>
    <name type="synonym">Caligus salmonis</name>
    <dbReference type="NCBI Taxonomy" id="72036"/>
    <lineage>
        <taxon>Eukaryota</taxon>
        <taxon>Metazoa</taxon>
        <taxon>Ecdysozoa</taxon>
        <taxon>Arthropoda</taxon>
        <taxon>Crustacea</taxon>
        <taxon>Multicrustacea</taxon>
        <taxon>Hexanauplia</taxon>
        <taxon>Copepoda</taxon>
        <taxon>Siphonostomatoida</taxon>
        <taxon>Caligidae</taxon>
        <taxon>Lepeophtheirus</taxon>
    </lineage>
</organism>
<sequence length="119" mass="13353">MGNKCVDVDYKNTLDSVSEAGVSFHRLPSRKEVGEPSGSKHYREKIGSLRKMEIIELRNGWTYNPTPRQFRAAFRKLLGYAGKNVLSSATTNCVAQDETVVLSLFSYYYFLGMSSTTAI</sequence>
<keyword evidence="2" id="KW-1185">Reference proteome</keyword>
<name>A0A7R8CR11_LEPSM</name>
<evidence type="ECO:0000313" key="1">
    <source>
        <dbReference type="EMBL" id="CAF2851010.1"/>
    </source>
</evidence>
<gene>
    <name evidence="1" type="ORF">LSAA_4597</name>
</gene>
<dbReference type="AlphaFoldDB" id="A0A7R8CR11"/>
<reference evidence="1" key="1">
    <citation type="submission" date="2021-02" db="EMBL/GenBank/DDBJ databases">
        <authorList>
            <person name="Bekaert M."/>
        </authorList>
    </citation>
    <scope>NUCLEOTIDE SEQUENCE</scope>
    <source>
        <strain evidence="1">IoA-00</strain>
    </source>
</reference>
<protein>
    <submittedName>
        <fullName evidence="1">(salmon louse) hypothetical protein</fullName>
    </submittedName>
</protein>
<accession>A0A7R8CR11</accession>
<dbReference type="EMBL" id="HG994593">
    <property type="protein sequence ID" value="CAF2851010.1"/>
    <property type="molecule type" value="Genomic_DNA"/>
</dbReference>
<proteinExistence type="predicted"/>
<dbReference type="Proteomes" id="UP000675881">
    <property type="component" value="Chromosome 14"/>
</dbReference>
<evidence type="ECO:0000313" key="2">
    <source>
        <dbReference type="Proteomes" id="UP000675881"/>
    </source>
</evidence>